<keyword evidence="2" id="KW-1185">Reference proteome</keyword>
<dbReference type="GeneID" id="38782872"/>
<sequence>MGVGLPGLDISRWLLVVSGRATARYSRRIHVYMVWSDAIRLLRTAYRRKHLVTVGCMGIVLDRSMILIAPSFVYAALLRTQAVC</sequence>
<reference evidence="1 2" key="1">
    <citation type="journal article" date="2018" name="Sci. Rep.">
        <title>Genome sequence of the cauliflower mushroom Sparassis crispa (Hanabiratake) and its association with beneficial usage.</title>
        <authorList>
            <person name="Kiyama R."/>
            <person name="Furutani Y."/>
            <person name="Kawaguchi K."/>
            <person name="Nakanishi T."/>
        </authorList>
    </citation>
    <scope>NUCLEOTIDE SEQUENCE [LARGE SCALE GENOMIC DNA]</scope>
</reference>
<evidence type="ECO:0000313" key="1">
    <source>
        <dbReference type="EMBL" id="GBE85955.1"/>
    </source>
</evidence>
<comment type="caution">
    <text evidence="1">The sequence shown here is derived from an EMBL/GenBank/DDBJ whole genome shotgun (WGS) entry which is preliminary data.</text>
</comment>
<dbReference type="InParanoid" id="A0A401GUP5"/>
<dbReference type="RefSeq" id="XP_027616868.1">
    <property type="nucleotide sequence ID" value="XM_027761067.1"/>
</dbReference>
<dbReference type="EMBL" id="BFAD01000008">
    <property type="protein sequence ID" value="GBE85955.1"/>
    <property type="molecule type" value="Genomic_DNA"/>
</dbReference>
<evidence type="ECO:0000313" key="2">
    <source>
        <dbReference type="Proteomes" id="UP000287166"/>
    </source>
</evidence>
<name>A0A401GUP5_9APHY</name>
<gene>
    <name evidence="1" type="ORF">SCP_0804790</name>
</gene>
<dbReference type="Proteomes" id="UP000287166">
    <property type="component" value="Unassembled WGS sequence"/>
</dbReference>
<proteinExistence type="predicted"/>
<protein>
    <submittedName>
        <fullName evidence="1">Uncharacterized protein</fullName>
    </submittedName>
</protein>
<organism evidence="1 2">
    <name type="scientific">Sparassis crispa</name>
    <dbReference type="NCBI Taxonomy" id="139825"/>
    <lineage>
        <taxon>Eukaryota</taxon>
        <taxon>Fungi</taxon>
        <taxon>Dikarya</taxon>
        <taxon>Basidiomycota</taxon>
        <taxon>Agaricomycotina</taxon>
        <taxon>Agaricomycetes</taxon>
        <taxon>Polyporales</taxon>
        <taxon>Sparassidaceae</taxon>
        <taxon>Sparassis</taxon>
    </lineage>
</organism>
<dbReference type="AlphaFoldDB" id="A0A401GUP5"/>
<accession>A0A401GUP5</accession>